<accession>A0AA42CSD9</accession>
<dbReference type="EMBL" id="JANFAV010000019">
    <property type="protein sequence ID" value="MCW6537167.1"/>
    <property type="molecule type" value="Genomic_DNA"/>
</dbReference>
<dbReference type="Pfam" id="PF09912">
    <property type="entry name" value="DUF2141"/>
    <property type="match status" value="1"/>
</dbReference>
<protein>
    <submittedName>
        <fullName evidence="1">DUF2141 domain-containing protein</fullName>
    </submittedName>
</protein>
<evidence type="ECO:0000313" key="1">
    <source>
        <dbReference type="EMBL" id="MCW6537167.1"/>
    </source>
</evidence>
<reference evidence="1" key="1">
    <citation type="submission" date="2022-06" db="EMBL/GenBank/DDBJ databases">
        <title>Sphingomonas sp. nov. isolated from rhizosphere soil of tomato.</title>
        <authorList>
            <person name="Dong H."/>
            <person name="Gao R."/>
        </authorList>
    </citation>
    <scope>NUCLEOTIDE SEQUENCE</scope>
    <source>
        <strain evidence="1">MMSM24</strain>
    </source>
</reference>
<evidence type="ECO:0000313" key="2">
    <source>
        <dbReference type="Proteomes" id="UP001165565"/>
    </source>
</evidence>
<sequence length="166" mass="17371">MTAGAAPAVGAGEGAPILGPDAAVCAHGKSPAILVDITGLSNRNGTVRVRTFGGATSTWFDKTKWQTKVEIPTPRTEPIRVCMPVAAPGNYAIDVRHDANANGETDRKDGGGASGNPRVTVWDFIFGRKPSPKQTAVHVGQGVTEISVTMMYLSGTSLKPLSETKR</sequence>
<keyword evidence="2" id="KW-1185">Reference proteome</keyword>
<dbReference type="InterPro" id="IPR018673">
    <property type="entry name" value="DUF2141"/>
</dbReference>
<name>A0AA42CSD9_9SPHN</name>
<organism evidence="1 2">
    <name type="scientific">Sphingomonas lycopersici</name>
    <dbReference type="NCBI Taxonomy" id="2951807"/>
    <lineage>
        <taxon>Bacteria</taxon>
        <taxon>Pseudomonadati</taxon>
        <taxon>Pseudomonadota</taxon>
        <taxon>Alphaproteobacteria</taxon>
        <taxon>Sphingomonadales</taxon>
        <taxon>Sphingomonadaceae</taxon>
        <taxon>Sphingomonas</taxon>
    </lineage>
</organism>
<gene>
    <name evidence="1" type="ORF">NEE01_20500</name>
</gene>
<comment type="caution">
    <text evidence="1">The sequence shown here is derived from an EMBL/GenBank/DDBJ whole genome shotgun (WGS) entry which is preliminary data.</text>
</comment>
<dbReference type="Proteomes" id="UP001165565">
    <property type="component" value="Unassembled WGS sequence"/>
</dbReference>
<proteinExistence type="predicted"/>
<dbReference type="AlphaFoldDB" id="A0AA42CSD9"/>